<evidence type="ECO:0000313" key="7">
    <source>
        <dbReference type="EMBL" id="MFH5232079.1"/>
    </source>
</evidence>
<evidence type="ECO:0000313" key="9">
    <source>
        <dbReference type="Proteomes" id="UP001609175"/>
    </source>
</evidence>
<dbReference type="Pfam" id="PF21943">
    <property type="entry name" value="TetR_C_46"/>
    <property type="match status" value="1"/>
</dbReference>
<organism evidence="8 10">
    <name type="scientific">Antrihabitans spumae</name>
    <dbReference type="NCBI Taxonomy" id="3373370"/>
    <lineage>
        <taxon>Bacteria</taxon>
        <taxon>Bacillati</taxon>
        <taxon>Actinomycetota</taxon>
        <taxon>Actinomycetes</taxon>
        <taxon>Mycobacteriales</taxon>
        <taxon>Nocardiaceae</taxon>
        <taxon>Antrihabitans</taxon>
    </lineage>
</organism>
<name>A0ABW7KTQ1_9NOCA</name>
<evidence type="ECO:0000313" key="11">
    <source>
        <dbReference type="Proteomes" id="UP001609219"/>
    </source>
</evidence>
<dbReference type="InterPro" id="IPR001647">
    <property type="entry name" value="HTH_TetR"/>
</dbReference>
<dbReference type="PROSITE" id="PS50977">
    <property type="entry name" value="HTH_TETR_2"/>
    <property type="match status" value="1"/>
</dbReference>
<dbReference type="Pfam" id="PF00440">
    <property type="entry name" value="TetR_N"/>
    <property type="match status" value="1"/>
</dbReference>
<dbReference type="EMBL" id="JBIMSP010000101">
    <property type="protein sequence ID" value="MFH5245824.1"/>
    <property type="molecule type" value="Genomic_DNA"/>
</dbReference>
<dbReference type="InterPro" id="IPR009057">
    <property type="entry name" value="Homeodomain-like_sf"/>
</dbReference>
<evidence type="ECO:0000259" key="5">
    <source>
        <dbReference type="PROSITE" id="PS50977"/>
    </source>
</evidence>
<dbReference type="Proteomes" id="UP001609175">
    <property type="component" value="Unassembled WGS sequence"/>
</dbReference>
<dbReference type="PRINTS" id="PR00455">
    <property type="entry name" value="HTHTETR"/>
</dbReference>
<reference evidence="9 10" key="1">
    <citation type="submission" date="2024-10" db="EMBL/GenBank/DDBJ databases">
        <authorList>
            <person name="Riesco R."/>
        </authorList>
    </citation>
    <scope>NUCLEOTIDE SEQUENCE [LARGE SCALE GENOMIC DNA]</scope>
    <source>
        <strain evidence="8 10">NCIMB 15448</strain>
        <strain evidence="6 9">NCIMB 15449</strain>
        <strain evidence="7 11">NCIMB 15450</strain>
    </source>
</reference>
<evidence type="ECO:0000256" key="4">
    <source>
        <dbReference type="PROSITE-ProRule" id="PRU00335"/>
    </source>
</evidence>
<dbReference type="Proteomes" id="UP001609219">
    <property type="component" value="Unassembled WGS sequence"/>
</dbReference>
<feature type="domain" description="HTH tetR-type" evidence="5">
    <location>
        <begin position="12"/>
        <end position="72"/>
    </location>
</feature>
<evidence type="ECO:0000256" key="1">
    <source>
        <dbReference type="ARBA" id="ARBA00023015"/>
    </source>
</evidence>
<gene>
    <name evidence="8" type="ORF">ACHIPV_28745</name>
    <name evidence="6" type="ORF">ACHIPZ_28915</name>
    <name evidence="7" type="ORF">ACHIRB_26425</name>
</gene>
<keyword evidence="2 4" id="KW-0238">DNA-binding</keyword>
<dbReference type="PANTHER" id="PTHR43479:SF11">
    <property type="entry name" value="ACREF_ENVCD OPERON REPRESSOR-RELATED"/>
    <property type="match status" value="1"/>
</dbReference>
<dbReference type="Proteomes" id="UP001609176">
    <property type="component" value="Unassembled WGS sequence"/>
</dbReference>
<dbReference type="SUPFAM" id="SSF46689">
    <property type="entry name" value="Homeodomain-like"/>
    <property type="match status" value="1"/>
</dbReference>
<keyword evidence="11" id="KW-1185">Reference proteome</keyword>
<evidence type="ECO:0000313" key="6">
    <source>
        <dbReference type="EMBL" id="MFH5212195.1"/>
    </source>
</evidence>
<evidence type="ECO:0000256" key="3">
    <source>
        <dbReference type="ARBA" id="ARBA00023163"/>
    </source>
</evidence>
<feature type="DNA-binding region" description="H-T-H motif" evidence="4">
    <location>
        <begin position="35"/>
        <end position="54"/>
    </location>
</feature>
<dbReference type="PANTHER" id="PTHR43479">
    <property type="entry name" value="ACREF/ENVCD OPERON REPRESSOR-RELATED"/>
    <property type="match status" value="1"/>
</dbReference>
<dbReference type="RefSeq" id="WP_395119359.1">
    <property type="nucleotide sequence ID" value="NZ_JBIMSN010000129.1"/>
</dbReference>
<keyword evidence="1" id="KW-0805">Transcription regulation</keyword>
<dbReference type="InterPro" id="IPR054129">
    <property type="entry name" value="DesT_TetR_C"/>
</dbReference>
<keyword evidence="3" id="KW-0804">Transcription</keyword>
<evidence type="ECO:0000256" key="2">
    <source>
        <dbReference type="ARBA" id="ARBA00023125"/>
    </source>
</evidence>
<accession>A0ABW7KTQ1</accession>
<dbReference type="Gene3D" id="1.10.357.10">
    <property type="entry name" value="Tetracycline Repressor, domain 2"/>
    <property type="match status" value="1"/>
</dbReference>
<evidence type="ECO:0000313" key="10">
    <source>
        <dbReference type="Proteomes" id="UP001609176"/>
    </source>
</evidence>
<dbReference type="EMBL" id="JBIMSO010000143">
    <property type="protein sequence ID" value="MFH5212195.1"/>
    <property type="molecule type" value="Genomic_DNA"/>
</dbReference>
<sequence length="206" mass="23024">MGVVKRIRLDPAQRRDQLLELGVKMLSLRGLEQISVDEIAKMAGISRGLLFHYFPSKRDFHVEIVRHSSNELLRQLLPNPELGPFEMLTDVMNRYVDYVTEHRDGYVSLLRGPASGDPEMRSIAEENRSVLVERILSNVPLGGAEVTPRVRLAVRGWIAFVEEATLSWLNDPQLGREELVELHVSSLPAVALGPEIAAALLRPSAS</sequence>
<evidence type="ECO:0000313" key="8">
    <source>
        <dbReference type="EMBL" id="MFH5245824.1"/>
    </source>
</evidence>
<proteinExistence type="predicted"/>
<comment type="caution">
    <text evidence="8">The sequence shown here is derived from an EMBL/GenBank/DDBJ whole genome shotgun (WGS) entry which is preliminary data.</text>
</comment>
<dbReference type="InterPro" id="IPR050624">
    <property type="entry name" value="HTH-type_Tx_Regulator"/>
</dbReference>
<protein>
    <submittedName>
        <fullName evidence="8">TetR/AcrR family transcriptional regulator</fullName>
    </submittedName>
</protein>
<dbReference type="EMBL" id="JBIMSN010000129">
    <property type="protein sequence ID" value="MFH5232079.1"/>
    <property type="molecule type" value="Genomic_DNA"/>
</dbReference>